<protein>
    <submittedName>
        <fullName evidence="3">Type II CAAX endopeptidase family protein</fullName>
    </submittedName>
</protein>
<dbReference type="Proteomes" id="UP001529340">
    <property type="component" value="Unassembled WGS sequence"/>
</dbReference>
<feature type="transmembrane region" description="Helical" evidence="1">
    <location>
        <begin position="50"/>
        <end position="70"/>
    </location>
</feature>
<reference evidence="3 4" key="1">
    <citation type="submission" date="2023-06" db="EMBL/GenBank/DDBJ databases">
        <title>Identification and characterization of horizontal gene transfer across gut microbiota members of farm animals based on homology search.</title>
        <authorList>
            <person name="Schwarzerova J."/>
            <person name="Nykrynova M."/>
            <person name="Jureckova K."/>
            <person name="Cejkova D."/>
            <person name="Rychlik I."/>
        </authorList>
    </citation>
    <scope>NUCLEOTIDE SEQUENCE [LARGE SCALE GENOMIC DNA]</scope>
    <source>
        <strain evidence="3 4">ET39</strain>
    </source>
</reference>
<keyword evidence="1" id="KW-0812">Transmembrane</keyword>
<evidence type="ECO:0000313" key="4">
    <source>
        <dbReference type="Proteomes" id="UP001529340"/>
    </source>
</evidence>
<dbReference type="InterPro" id="IPR003675">
    <property type="entry name" value="Rce1/LyrA-like_dom"/>
</dbReference>
<reference evidence="4" key="2">
    <citation type="submission" date="2023-06" db="EMBL/GenBank/DDBJ databases">
        <title>Identification and characterization of horizontal gene transfer across gut microbiota members of farm animals based on homology search.</title>
        <authorList>
            <person name="Zeman M."/>
            <person name="Kubasova T."/>
            <person name="Jahodarova E."/>
            <person name="Nykrynova M."/>
            <person name="Rychlik I."/>
        </authorList>
    </citation>
    <scope>NUCLEOTIDE SEQUENCE [LARGE SCALE GENOMIC DNA]</scope>
    <source>
        <strain evidence="4">ET39</strain>
    </source>
</reference>
<feature type="transmembrane region" description="Helical" evidence="1">
    <location>
        <begin position="185"/>
        <end position="202"/>
    </location>
</feature>
<reference evidence="3 4" key="3">
    <citation type="submission" date="2023-06" db="EMBL/GenBank/DDBJ databases">
        <authorList>
            <person name="Zeman M."/>
            <person name="Kubasova T."/>
            <person name="Jahodarova E."/>
            <person name="Nykrynova M."/>
            <person name="Rychlik I."/>
        </authorList>
    </citation>
    <scope>NUCLEOTIDE SEQUENCE [LARGE SCALE GENOMIC DNA]</scope>
    <source>
        <strain evidence="3 4">ET39</strain>
    </source>
</reference>
<dbReference type="EMBL" id="JAUDCG010000025">
    <property type="protein sequence ID" value="MDM8157339.1"/>
    <property type="molecule type" value="Genomic_DNA"/>
</dbReference>
<accession>A0ABT7UCJ9</accession>
<feature type="transmembrane region" description="Helical" evidence="1">
    <location>
        <begin position="209"/>
        <end position="229"/>
    </location>
</feature>
<evidence type="ECO:0000256" key="1">
    <source>
        <dbReference type="SAM" id="Phobius"/>
    </source>
</evidence>
<keyword evidence="1" id="KW-0472">Membrane</keyword>
<organism evidence="3 4">
    <name type="scientific">Amedibacillus dolichus</name>
    <dbReference type="NCBI Taxonomy" id="31971"/>
    <lineage>
        <taxon>Bacteria</taxon>
        <taxon>Bacillati</taxon>
        <taxon>Bacillota</taxon>
        <taxon>Erysipelotrichia</taxon>
        <taxon>Erysipelotrichales</taxon>
        <taxon>Erysipelotrichaceae</taxon>
        <taxon>Amedibacillus</taxon>
    </lineage>
</organism>
<name>A0ABT7UCJ9_9FIRM</name>
<feature type="transmembrane region" description="Helical" evidence="1">
    <location>
        <begin position="91"/>
        <end position="112"/>
    </location>
</feature>
<keyword evidence="4" id="KW-1185">Reference proteome</keyword>
<feature type="transmembrane region" description="Helical" evidence="1">
    <location>
        <begin position="235"/>
        <end position="255"/>
    </location>
</feature>
<feature type="transmembrane region" description="Helical" evidence="1">
    <location>
        <begin position="12"/>
        <end position="38"/>
    </location>
</feature>
<dbReference type="PANTHER" id="PTHR43592">
    <property type="entry name" value="CAAX AMINO TERMINAL PROTEASE"/>
    <property type="match status" value="1"/>
</dbReference>
<feature type="transmembrane region" description="Helical" evidence="1">
    <location>
        <begin position="276"/>
        <end position="298"/>
    </location>
</feature>
<comment type="caution">
    <text evidence="3">The sequence shown here is derived from an EMBL/GenBank/DDBJ whole genome shotgun (WGS) entry which is preliminary data.</text>
</comment>
<feature type="domain" description="CAAX prenyl protease 2/Lysostaphin resistance protein A-like" evidence="2">
    <location>
        <begin position="133"/>
        <end position="220"/>
    </location>
</feature>
<dbReference type="PANTHER" id="PTHR43592:SF15">
    <property type="entry name" value="CAAX AMINO TERMINAL PROTEASE FAMILY PROTEIN"/>
    <property type="match status" value="1"/>
</dbReference>
<sequence length="301" mass="33959">MYDTPKKRFTYVSISLLLYQLVTFLVTMMVVSTVSAQIYRLAHLHYLTDAVYISMLISMLITFLIVHFGFRRQIGLRLHLQSEDKPRFKEIAAGFLLGFGMNIALTLLFSLLSEAFSIPITGDGYYLTSYPLTNVLMIVTVVIAAPLFEEYLFRGVILMTLQRYGNWFAIMVSSLLFALSHGTISQAACVFFLGFVIGYLTVRSGSLRLAILFHMLNNAIALLPMFISSEMLSNLLSLVLLAAGIAGVVLLILLIRRRKTFVASLTTPYDYPISRFFQNWASILLIILFVAMLLINFVQIL</sequence>
<evidence type="ECO:0000259" key="2">
    <source>
        <dbReference type="Pfam" id="PF02517"/>
    </source>
</evidence>
<dbReference type="RefSeq" id="WP_289607799.1">
    <property type="nucleotide sequence ID" value="NZ_JAUDCG010000025.1"/>
</dbReference>
<feature type="transmembrane region" description="Helical" evidence="1">
    <location>
        <begin position="164"/>
        <end position="179"/>
    </location>
</feature>
<dbReference type="Pfam" id="PF02517">
    <property type="entry name" value="Rce1-like"/>
    <property type="match status" value="1"/>
</dbReference>
<evidence type="ECO:0000313" key="3">
    <source>
        <dbReference type="EMBL" id="MDM8157339.1"/>
    </source>
</evidence>
<keyword evidence="1" id="KW-1133">Transmembrane helix</keyword>
<proteinExistence type="predicted"/>
<feature type="transmembrane region" description="Helical" evidence="1">
    <location>
        <begin position="132"/>
        <end position="152"/>
    </location>
</feature>
<gene>
    <name evidence="3" type="ORF">QUV96_06785</name>
</gene>